<comment type="caution">
    <text evidence="1">The sequence shown here is derived from an EMBL/GenBank/DDBJ whole genome shotgun (WGS) entry which is preliminary data.</text>
</comment>
<evidence type="ECO:0000313" key="2">
    <source>
        <dbReference type="Proteomes" id="UP001374579"/>
    </source>
</evidence>
<dbReference type="AlphaFoldDB" id="A0AAN9BVW9"/>
<keyword evidence="2" id="KW-1185">Reference proteome</keyword>
<accession>A0AAN9BVW9</accession>
<proteinExistence type="predicted"/>
<sequence>MTSYTKNCFTHFSYQNTCDLDPRSRSSKVMQHKAVNSRHRKYNGAYWLFLP</sequence>
<reference evidence="1 2" key="1">
    <citation type="submission" date="2024-02" db="EMBL/GenBank/DDBJ databases">
        <title>Chromosome-scale genome assembly of the rough periwinkle Littorina saxatilis.</title>
        <authorList>
            <person name="De Jode A."/>
            <person name="Faria R."/>
            <person name="Formenti G."/>
            <person name="Sims Y."/>
            <person name="Smith T.P."/>
            <person name="Tracey A."/>
            <person name="Wood J.M.D."/>
            <person name="Zagrodzka Z.B."/>
            <person name="Johannesson K."/>
            <person name="Butlin R.K."/>
            <person name="Leder E.H."/>
        </authorList>
    </citation>
    <scope>NUCLEOTIDE SEQUENCE [LARGE SCALE GENOMIC DNA]</scope>
    <source>
        <strain evidence="1">Snail1</strain>
        <tissue evidence="1">Muscle</tissue>
    </source>
</reference>
<dbReference type="EMBL" id="JBAMIC010000002">
    <property type="protein sequence ID" value="KAK7112348.1"/>
    <property type="molecule type" value="Genomic_DNA"/>
</dbReference>
<organism evidence="1 2">
    <name type="scientific">Littorina saxatilis</name>
    <dbReference type="NCBI Taxonomy" id="31220"/>
    <lineage>
        <taxon>Eukaryota</taxon>
        <taxon>Metazoa</taxon>
        <taxon>Spiralia</taxon>
        <taxon>Lophotrochozoa</taxon>
        <taxon>Mollusca</taxon>
        <taxon>Gastropoda</taxon>
        <taxon>Caenogastropoda</taxon>
        <taxon>Littorinimorpha</taxon>
        <taxon>Littorinoidea</taxon>
        <taxon>Littorinidae</taxon>
        <taxon>Littorina</taxon>
    </lineage>
</organism>
<protein>
    <submittedName>
        <fullName evidence="1">Uncharacterized protein</fullName>
    </submittedName>
</protein>
<evidence type="ECO:0000313" key="1">
    <source>
        <dbReference type="EMBL" id="KAK7112348.1"/>
    </source>
</evidence>
<name>A0AAN9BVW9_9CAEN</name>
<gene>
    <name evidence="1" type="ORF">V1264_011817</name>
</gene>
<dbReference type="Proteomes" id="UP001374579">
    <property type="component" value="Unassembled WGS sequence"/>
</dbReference>